<organism evidence="1 2">
    <name type="scientific">Micromonospora echinofusca</name>
    <dbReference type="NCBI Taxonomy" id="47858"/>
    <lineage>
        <taxon>Bacteria</taxon>
        <taxon>Bacillati</taxon>
        <taxon>Actinomycetota</taxon>
        <taxon>Actinomycetes</taxon>
        <taxon>Micromonosporales</taxon>
        <taxon>Micromonosporaceae</taxon>
        <taxon>Micromonospora</taxon>
    </lineage>
</organism>
<dbReference type="SUPFAM" id="SSF48371">
    <property type="entry name" value="ARM repeat"/>
    <property type="match status" value="1"/>
</dbReference>
<keyword evidence="2" id="KW-1185">Reference proteome</keyword>
<name>A0ABS3VXZ6_MICEH</name>
<reference evidence="1 2" key="1">
    <citation type="submission" date="2019-12" db="EMBL/GenBank/DDBJ databases">
        <title>Whole genome sequencing of endophytic Actinobacterium Micromonospora sp. MPMI6T.</title>
        <authorList>
            <person name="Evv R."/>
            <person name="Podile A.R."/>
        </authorList>
    </citation>
    <scope>NUCLEOTIDE SEQUENCE [LARGE SCALE GENOMIC DNA]</scope>
    <source>
        <strain evidence="1 2">MPMI6</strain>
    </source>
</reference>
<protein>
    <submittedName>
        <fullName evidence="1">HEAT repeat domain-containing protein</fullName>
    </submittedName>
</protein>
<evidence type="ECO:0000313" key="2">
    <source>
        <dbReference type="Proteomes" id="UP000823521"/>
    </source>
</evidence>
<dbReference type="Proteomes" id="UP000823521">
    <property type="component" value="Unassembled WGS sequence"/>
</dbReference>
<gene>
    <name evidence="1" type="ORF">GSF22_25780</name>
</gene>
<evidence type="ECO:0000313" key="1">
    <source>
        <dbReference type="EMBL" id="MBO4209378.1"/>
    </source>
</evidence>
<sequence>MLDTLDEIDWAGLTHAYGPADDVPGQLRRLRSTDPQDRRRALGELYANIFHQGTRYEATAYAVPFLLELLADPATPDPAALIELLVAVAIGYDETWLPDALPIARFRRTAEGGAALLAAAPRPGDEGYDEDHSEYDYVESLSAEDQERLGTYVALAAYDAVRVGVPLFRSLLTHPDPAVRISAGYALAWFPEEAAGSLPALAAVHRPVGTGETATAGPAGVVATSLVATGLLGGVPDATFLADPRPAVRWAAAVGRACALGADADPGTVAELVTWTAQPPDEPGVGPDHPGGYVPFLDGDLSGYAGLALHQVGPEHTDRAYDALLSRLSSVSGREAMPVAGGAFRIAFPDGCVPEGTPFTALTVRQQRLVEVLVRSPQTWLIDGRQFGNFIGLVDGYGLPASQVALQAYLATG</sequence>
<dbReference type="InterPro" id="IPR016024">
    <property type="entry name" value="ARM-type_fold"/>
</dbReference>
<proteinExistence type="predicted"/>
<dbReference type="InterPro" id="IPR011989">
    <property type="entry name" value="ARM-like"/>
</dbReference>
<dbReference type="Gene3D" id="1.25.10.10">
    <property type="entry name" value="Leucine-rich Repeat Variant"/>
    <property type="match status" value="1"/>
</dbReference>
<dbReference type="RefSeq" id="WP_208816347.1">
    <property type="nucleotide sequence ID" value="NZ_WVUH01000294.1"/>
</dbReference>
<accession>A0ABS3VXZ6</accession>
<dbReference type="EMBL" id="WVUH01000294">
    <property type="protein sequence ID" value="MBO4209378.1"/>
    <property type="molecule type" value="Genomic_DNA"/>
</dbReference>
<comment type="caution">
    <text evidence="1">The sequence shown here is derived from an EMBL/GenBank/DDBJ whole genome shotgun (WGS) entry which is preliminary data.</text>
</comment>